<reference evidence="6" key="1">
    <citation type="submission" date="2022-10" db="EMBL/GenBank/DDBJ databases">
        <title>Genome sequence of Actinomyces israelii ATCC 10048.</title>
        <authorList>
            <person name="Watt R.M."/>
            <person name="Tong W.M."/>
        </authorList>
    </citation>
    <scope>NUCLEOTIDE SEQUENCE</scope>
    <source>
        <strain evidence="6">ATCC 10048</strain>
    </source>
</reference>
<feature type="region of interest" description="Disordered" evidence="4">
    <location>
        <begin position="1"/>
        <end position="40"/>
    </location>
</feature>
<sequence length="307" mass="34326">MMPSSAPAGSESSEPLAQARATGPGASRPRRGGRAALSPSRAKDFMQCPLMFRLRTVDRLPDPGSLATHKGTLVHGVLERLYDLPARERTREAALAMLPSQWEAHREKSPAVMDLFADPAQIAPWLGEAEDLIGAYFRMENPVRLEPAERELFVQTETRDGLLLRGFVDRLDVAPDGAMRVVDYKTGRSPGPRFQAEALFQMRFYALVLWRLRGRAPQRLQMLFLKDGRTLTHDPHLAELETVETRIARIWDEVEDCATAGEFAPRRSRLCDWCAFQAQCPLFGGTTPPVPEEGLARLLTARRRPTG</sequence>
<evidence type="ECO:0000256" key="1">
    <source>
        <dbReference type="ARBA" id="ARBA00022763"/>
    </source>
</evidence>
<keyword evidence="2" id="KW-0347">Helicase</keyword>
<dbReference type="InterPro" id="IPR011335">
    <property type="entry name" value="Restrct_endonuc-II-like"/>
</dbReference>
<keyword evidence="7" id="KW-1185">Reference proteome</keyword>
<dbReference type="SUPFAM" id="SSF52980">
    <property type="entry name" value="Restriction endonuclease-like"/>
    <property type="match status" value="1"/>
</dbReference>
<comment type="caution">
    <text evidence="6">The sequence shown here is derived from an EMBL/GenBank/DDBJ whole genome shotgun (WGS) entry which is preliminary data.</text>
</comment>
<evidence type="ECO:0000313" key="7">
    <source>
        <dbReference type="Proteomes" id="UP001072034"/>
    </source>
</evidence>
<dbReference type="Pfam" id="PF12705">
    <property type="entry name" value="PDDEXK_1"/>
    <property type="match status" value="1"/>
</dbReference>
<evidence type="ECO:0000256" key="2">
    <source>
        <dbReference type="ARBA" id="ARBA00022806"/>
    </source>
</evidence>
<dbReference type="InterPro" id="IPR038726">
    <property type="entry name" value="PDDEXK_AddAB-type"/>
</dbReference>
<accession>A0ABT4I460</accession>
<dbReference type="InterPro" id="IPR011604">
    <property type="entry name" value="PDDEXK-like_dom_sf"/>
</dbReference>
<dbReference type="Proteomes" id="UP001072034">
    <property type="component" value="Unassembled WGS sequence"/>
</dbReference>
<dbReference type="EMBL" id="JAPTMY010000001">
    <property type="protein sequence ID" value="MCZ0856526.1"/>
    <property type="molecule type" value="Genomic_DNA"/>
</dbReference>
<gene>
    <name evidence="6" type="ORF">OHJ16_00485</name>
</gene>
<keyword evidence="1" id="KW-0227">DNA damage</keyword>
<keyword evidence="2" id="KW-0547">Nucleotide-binding</keyword>
<name>A0ABT4I460_9ACTO</name>
<organism evidence="6 7">
    <name type="scientific">Actinomyces israelii</name>
    <dbReference type="NCBI Taxonomy" id="1659"/>
    <lineage>
        <taxon>Bacteria</taxon>
        <taxon>Bacillati</taxon>
        <taxon>Actinomycetota</taxon>
        <taxon>Actinomycetes</taxon>
        <taxon>Actinomycetales</taxon>
        <taxon>Actinomycetaceae</taxon>
        <taxon>Actinomyces</taxon>
    </lineage>
</organism>
<dbReference type="Gene3D" id="3.90.320.10">
    <property type="match status" value="1"/>
</dbReference>
<feature type="domain" description="PD-(D/E)XK endonuclease-like" evidence="5">
    <location>
        <begin position="37"/>
        <end position="281"/>
    </location>
</feature>
<keyword evidence="3" id="KW-0234">DNA repair</keyword>
<evidence type="ECO:0000313" key="6">
    <source>
        <dbReference type="EMBL" id="MCZ0856526.1"/>
    </source>
</evidence>
<protein>
    <submittedName>
        <fullName evidence="6">PD-(D/E)XK nuclease family protein</fullName>
    </submittedName>
</protein>
<feature type="compositionally biased region" description="Low complexity" evidence="4">
    <location>
        <begin position="1"/>
        <end position="27"/>
    </location>
</feature>
<keyword evidence="2" id="KW-0067">ATP-binding</keyword>
<proteinExistence type="predicted"/>
<keyword evidence="2" id="KW-0378">Hydrolase</keyword>
<evidence type="ECO:0000259" key="5">
    <source>
        <dbReference type="Pfam" id="PF12705"/>
    </source>
</evidence>
<evidence type="ECO:0000256" key="4">
    <source>
        <dbReference type="SAM" id="MobiDB-lite"/>
    </source>
</evidence>
<evidence type="ECO:0000256" key="3">
    <source>
        <dbReference type="ARBA" id="ARBA00023204"/>
    </source>
</evidence>